<keyword evidence="3" id="KW-1185">Reference proteome</keyword>
<protein>
    <recommendedName>
        <fullName evidence="4">Purine-cytosine permease</fullName>
    </recommendedName>
</protein>
<feature type="transmembrane region" description="Helical" evidence="1">
    <location>
        <begin position="368"/>
        <end position="389"/>
    </location>
</feature>
<evidence type="ECO:0000256" key="1">
    <source>
        <dbReference type="SAM" id="Phobius"/>
    </source>
</evidence>
<feature type="transmembrane region" description="Helical" evidence="1">
    <location>
        <begin position="271"/>
        <end position="292"/>
    </location>
</feature>
<dbReference type="Proteomes" id="UP001207337">
    <property type="component" value="Unassembled WGS sequence"/>
</dbReference>
<evidence type="ECO:0000313" key="2">
    <source>
        <dbReference type="EMBL" id="MCW9713291.1"/>
    </source>
</evidence>
<feature type="transmembrane region" description="Helical" evidence="1">
    <location>
        <begin position="108"/>
        <end position="132"/>
    </location>
</feature>
<proteinExistence type="predicted"/>
<sequence>MSNFLQRLDARLDSIDEYEREAVPANKRKGWKGFLGMYAGEHTAGTEFVIGPLFVAHGVAAVDLIWGLILGNILAVLSWAFLCAPVAVKTKLTLYWQLRKICGSKLALIYNIVNALMFCFLAGSMIAVAATAVGLPFGIDMPGLGDWLPTSLGWILTVFVVGLVITIIAILGYDYVARFANIAFPWMILVFIAAALAVLPELGVTSISDFWPVAKESIWTGVPAEGQSKFTFWHVMFFAWFANMAMHIGMSDMSILRFAEKWQHGFSSATGMFFGHFIAWMASGILTAAAAGAIAPGIIAYNSAGVAGAICVVIAGWTTANPTIYRAGLAFQAVTPNWKRWKVTLFTGLVTTIFACFPALVMKLLDFVALYGLVLMPMGAVIFLDVMVFPKMNLQSNLAEAVGLNFNWAAGLTWFVTLLLCLFINFYMGIEIFFLGLPGWFIAVLLYIGLSYYYQKDYRPAVAKSSAN</sequence>
<dbReference type="InterPro" id="IPR030191">
    <property type="entry name" value="CodB"/>
</dbReference>
<evidence type="ECO:0000313" key="3">
    <source>
        <dbReference type="Proteomes" id="UP001207337"/>
    </source>
</evidence>
<dbReference type="PANTHER" id="PTHR30569:SF0">
    <property type="entry name" value="CYTOSINE PERMEASE"/>
    <property type="match status" value="1"/>
</dbReference>
<dbReference type="PANTHER" id="PTHR30569">
    <property type="entry name" value="CYTOSINE TRANSPORTER CODB"/>
    <property type="match status" value="1"/>
</dbReference>
<feature type="transmembrane region" description="Helical" evidence="1">
    <location>
        <begin position="401"/>
        <end position="426"/>
    </location>
</feature>
<feature type="transmembrane region" description="Helical" evidence="1">
    <location>
        <begin position="179"/>
        <end position="199"/>
    </location>
</feature>
<name>A0ABT3PZN4_9BACT</name>
<reference evidence="2 3" key="1">
    <citation type="submission" date="2021-11" db="EMBL/GenBank/DDBJ databases">
        <title>Aliifidinibius sp. nov., a new bacterium isolated from saline soil.</title>
        <authorList>
            <person name="Galisteo C."/>
            <person name="De La Haba R."/>
            <person name="Sanchez-Porro C."/>
            <person name="Ventosa A."/>
        </authorList>
    </citation>
    <scope>NUCLEOTIDE SEQUENCE [LARGE SCALE GENOMIC DNA]</scope>
    <source>
        <strain evidence="2 3">KACC 190600</strain>
    </source>
</reference>
<accession>A0ABT3PZN4</accession>
<organism evidence="2 3">
    <name type="scientific">Fodinibius salicampi</name>
    <dbReference type="NCBI Taxonomy" id="1920655"/>
    <lineage>
        <taxon>Bacteria</taxon>
        <taxon>Pseudomonadati</taxon>
        <taxon>Balneolota</taxon>
        <taxon>Balneolia</taxon>
        <taxon>Balneolales</taxon>
        <taxon>Balneolaceae</taxon>
        <taxon>Fodinibius</taxon>
    </lineage>
</organism>
<evidence type="ECO:0008006" key="4">
    <source>
        <dbReference type="Google" id="ProtNLM"/>
    </source>
</evidence>
<dbReference type="EMBL" id="JAJNDC010000002">
    <property type="protein sequence ID" value="MCW9713291.1"/>
    <property type="molecule type" value="Genomic_DNA"/>
</dbReference>
<dbReference type="RefSeq" id="WP_265789848.1">
    <property type="nucleotide sequence ID" value="NZ_BAABRS010000002.1"/>
</dbReference>
<dbReference type="Gene3D" id="1.10.4160.10">
    <property type="entry name" value="Hydantoin permease"/>
    <property type="match status" value="1"/>
</dbReference>
<feature type="transmembrane region" description="Helical" evidence="1">
    <location>
        <begin position="230"/>
        <end position="250"/>
    </location>
</feature>
<feature type="transmembrane region" description="Helical" evidence="1">
    <location>
        <begin position="64"/>
        <end position="88"/>
    </location>
</feature>
<feature type="transmembrane region" description="Helical" evidence="1">
    <location>
        <begin position="152"/>
        <end position="172"/>
    </location>
</feature>
<keyword evidence="1" id="KW-0812">Transmembrane</keyword>
<feature type="transmembrane region" description="Helical" evidence="1">
    <location>
        <begin position="432"/>
        <end position="454"/>
    </location>
</feature>
<feature type="transmembrane region" description="Helical" evidence="1">
    <location>
        <begin position="341"/>
        <end position="362"/>
    </location>
</feature>
<feature type="transmembrane region" description="Helical" evidence="1">
    <location>
        <begin position="298"/>
        <end position="320"/>
    </location>
</feature>
<keyword evidence="1" id="KW-1133">Transmembrane helix</keyword>
<gene>
    <name evidence="2" type="ORF">LQ318_10270</name>
</gene>
<keyword evidence="1" id="KW-0472">Membrane</keyword>
<comment type="caution">
    <text evidence="2">The sequence shown here is derived from an EMBL/GenBank/DDBJ whole genome shotgun (WGS) entry which is preliminary data.</text>
</comment>